<evidence type="ECO:0000313" key="2">
    <source>
        <dbReference type="EMBL" id="OJD33623.1"/>
    </source>
</evidence>
<dbReference type="PANTHER" id="PTHR12774">
    <property type="entry name" value="PEROXISOMAL BIOGENESIS FACTOR 19"/>
    <property type="match status" value="1"/>
</dbReference>
<dbReference type="GO" id="GO:0005778">
    <property type="term" value="C:peroxisomal membrane"/>
    <property type="evidence" value="ECO:0007669"/>
    <property type="project" value="TreeGrafter"/>
</dbReference>
<feature type="compositionally biased region" description="Basic and acidic residues" evidence="1">
    <location>
        <begin position="177"/>
        <end position="191"/>
    </location>
</feature>
<feature type="compositionally biased region" description="Low complexity" evidence="1">
    <location>
        <begin position="147"/>
        <end position="164"/>
    </location>
</feature>
<dbReference type="AlphaFoldDB" id="A0A1J9RZ45"/>
<evidence type="ECO:0000313" key="3">
    <source>
        <dbReference type="Proteomes" id="UP000183809"/>
    </source>
</evidence>
<dbReference type="STRING" id="236234.A0A1J9RZ45"/>
<dbReference type="PANTHER" id="PTHR12774:SF2">
    <property type="entry name" value="PEROXISOMAL BIOGENESIS FACTOR 19"/>
    <property type="match status" value="1"/>
</dbReference>
<comment type="caution">
    <text evidence="2">The sequence shown here is derived from an EMBL/GenBank/DDBJ whole genome shotgun (WGS) entry which is preliminary data.</text>
</comment>
<keyword evidence="3" id="KW-1185">Reference proteome</keyword>
<dbReference type="GeneID" id="31014123"/>
<dbReference type="EMBL" id="MNUE01000029">
    <property type="protein sequence ID" value="OJD33623.1"/>
    <property type="molecule type" value="Genomic_DNA"/>
</dbReference>
<feature type="compositionally biased region" description="Acidic residues" evidence="1">
    <location>
        <begin position="94"/>
        <end position="103"/>
    </location>
</feature>
<name>A0A1J9RZ45_9PEZI</name>
<dbReference type="RefSeq" id="XP_020129883.1">
    <property type="nucleotide sequence ID" value="XM_020273862.1"/>
</dbReference>
<gene>
    <name evidence="2" type="ORF">BKCO1_2900099</name>
</gene>
<dbReference type="Proteomes" id="UP000183809">
    <property type="component" value="Unassembled WGS sequence"/>
</dbReference>
<evidence type="ECO:0000256" key="1">
    <source>
        <dbReference type="SAM" id="MobiDB-lite"/>
    </source>
</evidence>
<dbReference type="InterPro" id="IPR006708">
    <property type="entry name" value="Pex19"/>
</dbReference>
<dbReference type="InterPro" id="IPR038322">
    <property type="entry name" value="Pex19_C_sf"/>
</dbReference>
<dbReference type="Gene3D" id="1.20.120.900">
    <property type="entry name" value="Pex19, mPTS binding domain"/>
    <property type="match status" value="1"/>
</dbReference>
<dbReference type="GO" id="GO:0045046">
    <property type="term" value="P:protein import into peroxisome membrane"/>
    <property type="evidence" value="ECO:0007669"/>
    <property type="project" value="TreeGrafter"/>
</dbReference>
<sequence length="355" mass="37242">MADQKDPAKESNAAAATATATASAQPPAQQHVEDIPDPDEDDLDDLDDVLDEFSATKLDDKAPLAPTNPATATTTTTAATTKPPPPIPVPSAGEGDEEIDEEEFARQLQAGMAELLGGLGDSPEMTQQLESLVKELGAAGAGGTGTGTSSSSGTSSKAAAASPGGAAGGAGAGSSKAGEDKFQEQIRRTMERMQASGEQATAAASSSGNGNPDDILAQMLAEMEKGGGMGGGEFGSDEDFSKMLMGMMEQLTNKEILYEPMKELYDKFPDWLAKNREKTDKADLERYEEQHRCVKDIVERFERPGYTDDSAADREFIVDRMQKMQAAGSPPQDLVGDMSSAQEAMGELDQGCATQ</sequence>
<dbReference type="Pfam" id="PF04614">
    <property type="entry name" value="Pex19"/>
    <property type="match status" value="1"/>
</dbReference>
<feature type="compositionally biased region" description="Low complexity" evidence="1">
    <location>
        <begin position="13"/>
        <end position="30"/>
    </location>
</feature>
<dbReference type="GO" id="GO:0033328">
    <property type="term" value="F:peroxisome membrane targeting sequence binding"/>
    <property type="evidence" value="ECO:0007669"/>
    <property type="project" value="TreeGrafter"/>
</dbReference>
<organism evidence="2 3">
    <name type="scientific">Diplodia corticola</name>
    <dbReference type="NCBI Taxonomy" id="236234"/>
    <lineage>
        <taxon>Eukaryota</taxon>
        <taxon>Fungi</taxon>
        <taxon>Dikarya</taxon>
        <taxon>Ascomycota</taxon>
        <taxon>Pezizomycotina</taxon>
        <taxon>Dothideomycetes</taxon>
        <taxon>Dothideomycetes incertae sedis</taxon>
        <taxon>Botryosphaeriales</taxon>
        <taxon>Botryosphaeriaceae</taxon>
        <taxon>Diplodia</taxon>
    </lineage>
</organism>
<reference evidence="2 3" key="1">
    <citation type="submission" date="2016-10" db="EMBL/GenBank/DDBJ databases">
        <title>Proteomics and genomics reveal pathogen-plant mechanisms compatible with a hemibiotrophic lifestyle of Diplodia corticola.</title>
        <authorList>
            <person name="Fernandes I."/>
            <person name="De Jonge R."/>
            <person name="Van De Peer Y."/>
            <person name="Devreese B."/>
            <person name="Alves A."/>
            <person name="Esteves A.C."/>
        </authorList>
    </citation>
    <scope>NUCLEOTIDE SEQUENCE [LARGE SCALE GENOMIC DNA]</scope>
    <source>
        <strain evidence="2 3">CBS 112549</strain>
    </source>
</reference>
<feature type="region of interest" description="Disordered" evidence="1">
    <location>
        <begin position="323"/>
        <end position="355"/>
    </location>
</feature>
<feature type="compositionally biased region" description="Low complexity" evidence="1">
    <location>
        <begin position="63"/>
        <end position="81"/>
    </location>
</feature>
<protein>
    <submittedName>
        <fullName evidence="2">Pex19 family protein</fullName>
    </submittedName>
</protein>
<feature type="compositionally biased region" description="Acidic residues" evidence="1">
    <location>
        <begin position="35"/>
        <end position="51"/>
    </location>
</feature>
<feature type="region of interest" description="Disordered" evidence="1">
    <location>
        <begin position="1"/>
        <end position="237"/>
    </location>
</feature>
<dbReference type="OrthoDB" id="21292at2759"/>
<accession>A0A1J9RZ45</accession>
<proteinExistence type="predicted"/>